<accession>A0A4R2LD25</accession>
<gene>
    <name evidence="1" type="ORF">EV688_103260</name>
</gene>
<evidence type="ECO:0000313" key="1">
    <source>
        <dbReference type="EMBL" id="TCO77245.1"/>
    </source>
</evidence>
<organism evidence="1 2">
    <name type="scientific">Chromatocurvus halotolerans</name>
    <dbReference type="NCBI Taxonomy" id="1132028"/>
    <lineage>
        <taxon>Bacteria</taxon>
        <taxon>Pseudomonadati</taxon>
        <taxon>Pseudomonadota</taxon>
        <taxon>Gammaproteobacteria</taxon>
        <taxon>Cellvibrionales</taxon>
        <taxon>Halieaceae</taxon>
        <taxon>Chromatocurvus</taxon>
    </lineage>
</organism>
<proteinExistence type="predicted"/>
<dbReference type="OrthoDB" id="9791944at2"/>
<name>A0A4R2LD25_9GAMM</name>
<sequence>MNPTYCPLCGQSQPGNIPLFARDRRRAYRRCQNCLLVWVPPAFFLSPEREKAEYDLHDNSTDDPGYRRFLSRLADPLMPYLDVGARGLDFGCGPGPALAAMLEERGCRVSLYDIFYYPDRRVLQGHYDFITATEVVEHLHSPGDELARLWELLRPGGVLGIMTKRVSDREAFLGWHYRNDPTHVCFFSAETFDWWASHYGAGLELPAADTALLFKRS</sequence>
<dbReference type="AlphaFoldDB" id="A0A4R2LD25"/>
<dbReference type="GO" id="GO:0032259">
    <property type="term" value="P:methylation"/>
    <property type="evidence" value="ECO:0007669"/>
    <property type="project" value="UniProtKB-KW"/>
</dbReference>
<dbReference type="SUPFAM" id="SSF53335">
    <property type="entry name" value="S-adenosyl-L-methionine-dependent methyltransferases"/>
    <property type="match status" value="1"/>
</dbReference>
<dbReference type="Proteomes" id="UP000294980">
    <property type="component" value="Unassembled WGS sequence"/>
</dbReference>
<keyword evidence="1" id="KW-0808">Transferase</keyword>
<comment type="caution">
    <text evidence="1">The sequence shown here is derived from an EMBL/GenBank/DDBJ whole genome shotgun (WGS) entry which is preliminary data.</text>
</comment>
<dbReference type="Gene3D" id="3.40.50.150">
    <property type="entry name" value="Vaccinia Virus protein VP39"/>
    <property type="match status" value="2"/>
</dbReference>
<dbReference type="CDD" id="cd02440">
    <property type="entry name" value="AdoMet_MTases"/>
    <property type="match status" value="1"/>
</dbReference>
<dbReference type="EMBL" id="SLWX01000003">
    <property type="protein sequence ID" value="TCO77245.1"/>
    <property type="molecule type" value="Genomic_DNA"/>
</dbReference>
<evidence type="ECO:0000313" key="2">
    <source>
        <dbReference type="Proteomes" id="UP000294980"/>
    </source>
</evidence>
<keyword evidence="1" id="KW-0489">Methyltransferase</keyword>
<dbReference type="RefSeq" id="WP_117317081.1">
    <property type="nucleotide sequence ID" value="NZ_QQSW01000008.1"/>
</dbReference>
<protein>
    <submittedName>
        <fullName evidence="1">Methyltransferase family protein</fullName>
    </submittedName>
</protein>
<keyword evidence="2" id="KW-1185">Reference proteome</keyword>
<dbReference type="GO" id="GO:0008168">
    <property type="term" value="F:methyltransferase activity"/>
    <property type="evidence" value="ECO:0007669"/>
    <property type="project" value="UniProtKB-KW"/>
</dbReference>
<dbReference type="InterPro" id="IPR029063">
    <property type="entry name" value="SAM-dependent_MTases_sf"/>
</dbReference>
<dbReference type="Pfam" id="PF13489">
    <property type="entry name" value="Methyltransf_23"/>
    <property type="match status" value="1"/>
</dbReference>
<reference evidence="1 2" key="1">
    <citation type="submission" date="2019-03" db="EMBL/GenBank/DDBJ databases">
        <title>Genomic Encyclopedia of Type Strains, Phase IV (KMG-IV): sequencing the most valuable type-strain genomes for metagenomic binning, comparative biology and taxonomic classification.</title>
        <authorList>
            <person name="Goeker M."/>
        </authorList>
    </citation>
    <scope>NUCLEOTIDE SEQUENCE [LARGE SCALE GENOMIC DNA]</scope>
    <source>
        <strain evidence="1 2">DSM 23344</strain>
    </source>
</reference>